<dbReference type="EMBL" id="UGPL01000006">
    <property type="protein sequence ID" value="STY67179.1"/>
    <property type="molecule type" value="Genomic_DNA"/>
</dbReference>
<reference evidence="8 9" key="1">
    <citation type="submission" date="2018-06" db="EMBL/GenBank/DDBJ databases">
        <authorList>
            <consortium name="Pathogen Informatics"/>
            <person name="Doyle S."/>
        </authorList>
    </citation>
    <scope>NUCLEOTIDE SEQUENCE [LARGE SCALE GENOMIC DNA]</scope>
    <source>
        <strain evidence="4 9">NCTC10638</strain>
        <strain evidence="5 8">NCTC9380</strain>
    </source>
</reference>
<name>A0A248ZZQ2_MANHA</name>
<evidence type="ECO:0000313" key="6">
    <source>
        <dbReference type="EMBL" id="TRB38779.1"/>
    </source>
</evidence>
<dbReference type="EMBL" id="VAJI01000006">
    <property type="protein sequence ID" value="TRB38779.1"/>
    <property type="molecule type" value="Genomic_DNA"/>
</dbReference>
<accession>A0A248ZZQ2</accession>
<dbReference type="PANTHER" id="PTHR30185:SF18">
    <property type="entry name" value="TRANSCRIPTIONAL REGULATOR MTLR"/>
    <property type="match status" value="1"/>
</dbReference>
<dbReference type="OrthoDB" id="6628642at2"/>
<reference evidence="10 11" key="2">
    <citation type="journal article" date="2019" name="Vet. Microbiol.">
        <title>Genetic characterization of susceptible and multi-drug resistant Mannheimia haemolytica isolated from high-risk stocker calves prior to and after antimicrobial metaphylaxis.</title>
        <authorList>
            <person name="Snyder E.R."/>
            <person name="Alvarez-Narvaez S."/>
            <person name="Credille B.C."/>
        </authorList>
    </citation>
    <scope>NUCLEOTIDE SEQUENCE [LARGE SCALE GENOMIC DNA]</scope>
    <source>
        <strain evidence="7 10">UGA-R5-128-1</strain>
        <strain evidence="6 11">UGA-R7-163-1</strain>
    </source>
</reference>
<evidence type="ECO:0000313" key="5">
    <source>
        <dbReference type="EMBL" id="STY67179.1"/>
    </source>
</evidence>
<evidence type="ECO:0000313" key="8">
    <source>
        <dbReference type="Proteomes" id="UP000254031"/>
    </source>
</evidence>
<proteinExistence type="predicted"/>
<dbReference type="KEGG" id="mhay:VK67_04150"/>
<evidence type="ECO:0000313" key="4">
    <source>
        <dbReference type="EMBL" id="STY64523.1"/>
    </source>
</evidence>
<evidence type="ECO:0000313" key="11">
    <source>
        <dbReference type="Proteomes" id="UP000318394"/>
    </source>
</evidence>
<evidence type="ECO:0000313" key="7">
    <source>
        <dbReference type="EMBL" id="TRB75367.1"/>
    </source>
</evidence>
<organism evidence="7 10">
    <name type="scientific">Mannheimia haemolytica</name>
    <name type="common">Pasteurella haemolytica</name>
    <dbReference type="NCBI Taxonomy" id="75985"/>
    <lineage>
        <taxon>Bacteria</taxon>
        <taxon>Pseudomonadati</taxon>
        <taxon>Pseudomonadota</taxon>
        <taxon>Gammaproteobacteria</taxon>
        <taxon>Pasteurellales</taxon>
        <taxon>Pasteurellaceae</taxon>
        <taxon>Mannheimia</taxon>
    </lineage>
</organism>
<keyword evidence="1" id="KW-0805">Transcription regulation</keyword>
<dbReference type="PANTHER" id="PTHR30185">
    <property type="entry name" value="CRYPTIC BETA-GLUCOSIDE BGL OPERON ANTITERMINATOR"/>
    <property type="match status" value="1"/>
</dbReference>
<dbReference type="KEGG" id="mhaq:WC39_04150"/>
<dbReference type="Proteomes" id="UP000318394">
    <property type="component" value="Unassembled WGS sequence"/>
</dbReference>
<dbReference type="Gene3D" id="1.10.10.10">
    <property type="entry name" value="Winged helix-like DNA-binding domain superfamily/Winged helix DNA-binding domain"/>
    <property type="match status" value="1"/>
</dbReference>
<evidence type="ECO:0000256" key="2">
    <source>
        <dbReference type="ARBA" id="ARBA00023163"/>
    </source>
</evidence>
<dbReference type="Pfam" id="PF08279">
    <property type="entry name" value="HTH_11"/>
    <property type="match status" value="1"/>
</dbReference>
<dbReference type="AlphaFoldDB" id="A0A248ZZQ2"/>
<keyword evidence="2" id="KW-0804">Transcription</keyword>
<evidence type="ECO:0000313" key="10">
    <source>
        <dbReference type="Proteomes" id="UP000315164"/>
    </source>
</evidence>
<gene>
    <name evidence="4" type="primary">licR</name>
    <name evidence="7" type="ORF">FEA53_05160</name>
    <name evidence="6" type="ORF">FEB89_04695</name>
    <name evidence="4" type="ORF">NCTC10638_03705</name>
    <name evidence="5" type="ORF">NCTC9380_02529</name>
</gene>
<dbReference type="Proteomes" id="UP000254031">
    <property type="component" value="Unassembled WGS sequence"/>
</dbReference>
<dbReference type="InterPro" id="IPR050661">
    <property type="entry name" value="BglG_antiterminators"/>
</dbReference>
<dbReference type="Proteomes" id="UP000254802">
    <property type="component" value="Unassembled WGS sequence"/>
</dbReference>
<evidence type="ECO:0000313" key="9">
    <source>
        <dbReference type="Proteomes" id="UP000254802"/>
    </source>
</evidence>
<dbReference type="STRING" id="75985.WC39_04150"/>
<dbReference type="GeneID" id="67368444"/>
<dbReference type="RefSeq" id="WP_006247861.1">
    <property type="nucleotide sequence ID" value="NZ_CP011098.1"/>
</dbReference>
<protein>
    <submittedName>
        <fullName evidence="7">HTH domain-containing protein</fullName>
    </submittedName>
    <submittedName>
        <fullName evidence="4">Probable licABCH operon regulator</fullName>
    </submittedName>
</protein>
<feature type="domain" description="Helix-turn-helix type 11" evidence="3">
    <location>
        <begin position="25"/>
        <end position="79"/>
    </location>
</feature>
<keyword evidence="11" id="KW-1185">Reference proteome</keyword>
<dbReference type="InterPro" id="IPR036388">
    <property type="entry name" value="WH-like_DNA-bd_sf"/>
</dbReference>
<evidence type="ECO:0000256" key="1">
    <source>
        <dbReference type="ARBA" id="ARBA00023015"/>
    </source>
</evidence>
<dbReference type="InterPro" id="IPR013196">
    <property type="entry name" value="HTH_11"/>
</dbReference>
<dbReference type="EMBL" id="UGPN01000002">
    <property type="protein sequence ID" value="STY64523.1"/>
    <property type="molecule type" value="Genomic_DNA"/>
</dbReference>
<evidence type="ECO:0000259" key="3">
    <source>
        <dbReference type="Pfam" id="PF08279"/>
    </source>
</evidence>
<dbReference type="EMBL" id="VAJB01000007">
    <property type="protein sequence ID" value="TRB75367.1"/>
    <property type="molecule type" value="Genomic_DNA"/>
</dbReference>
<dbReference type="Proteomes" id="UP000315164">
    <property type="component" value="Unassembled WGS sequence"/>
</dbReference>
<sequence length="647" mass="77531">MSQDIQADLKKILALLSRNRRFQSLFLLLLRSEQFINSDALSTELQLSVRTVKKEIKLLKEKLEPYGIQIFSRPFYGYKLLIQFEELHTQLKQYFQISQPMTVNNKFESRVNAILRRLLVSQRALKVEDFQSELYLSFTSALTKEFSQVKALLGKYGLILEAKPYHGMNIVGESYRKIMLTVRLYKYFTQLEHPFGIKEFEQCFACPMTEKIRERLAKTIIHFNLVFSDIYAERFIIYLRYFYNQQPELLLPKLNFNYQQTNEYQFVIKLLEQLREQDSRFEFNPEVIRFLTYIAIASTDLYRFKDCNSDNYPLLLDKAWEIHRFIFTQFSAYLNLSEIHDDTCRKDLLKMLIPIAMKMMLSISDDVDLGLFNQTELHRNPILAHTVEKLVDDIEKNYGYSLSIREQYFIFDIFSGMVNRIELERKPLRLAIIALNGRLSTQQLKRNIKRYFSDYILKIETKVLYELAIMEDKPYDYYLCNEYGKNMAIPYKPIYFADSSLNENEYATSLNEVFYHAYQYDEVLPSIKSIEIEAQYRLNEFHLEQEYLNYEQIILENKQDKIKLFYQLNASVEKFEIYYFKNKEDFTLYGYTKFIVMSLNVIEQPQKLKMILNIINKIAQTNFILNQLCWLDVKSYKYFFTQYKEKS</sequence>